<gene>
    <name evidence="2" type="ORF">METZ01_LOCUS143780</name>
</gene>
<reference evidence="2" key="1">
    <citation type="submission" date="2018-05" db="EMBL/GenBank/DDBJ databases">
        <authorList>
            <person name="Lanie J.A."/>
            <person name="Ng W.-L."/>
            <person name="Kazmierczak K.M."/>
            <person name="Andrzejewski T.M."/>
            <person name="Davidsen T.M."/>
            <person name="Wayne K.J."/>
            <person name="Tettelin H."/>
            <person name="Glass J.I."/>
            <person name="Rusch D."/>
            <person name="Podicherti R."/>
            <person name="Tsui H.-C.T."/>
            <person name="Winkler M.E."/>
        </authorList>
    </citation>
    <scope>NUCLEOTIDE SEQUENCE</scope>
</reference>
<accession>A0A381ZNR5</accession>
<dbReference type="EMBL" id="UINC01022064">
    <property type="protein sequence ID" value="SVA90926.1"/>
    <property type="molecule type" value="Genomic_DNA"/>
</dbReference>
<proteinExistence type="predicted"/>
<organism evidence="2">
    <name type="scientific">marine metagenome</name>
    <dbReference type="NCBI Taxonomy" id="408172"/>
    <lineage>
        <taxon>unclassified sequences</taxon>
        <taxon>metagenomes</taxon>
        <taxon>ecological metagenomes</taxon>
    </lineage>
</organism>
<feature type="region of interest" description="Disordered" evidence="1">
    <location>
        <begin position="1"/>
        <end position="28"/>
    </location>
</feature>
<evidence type="ECO:0000256" key="1">
    <source>
        <dbReference type="SAM" id="MobiDB-lite"/>
    </source>
</evidence>
<sequence length="28" mass="2918">MEKDGTTGDYTDEREPNPATSVHAAAPG</sequence>
<feature type="compositionally biased region" description="Basic and acidic residues" evidence="1">
    <location>
        <begin position="1"/>
        <end position="16"/>
    </location>
</feature>
<protein>
    <submittedName>
        <fullName evidence="2">Uncharacterized protein</fullName>
    </submittedName>
</protein>
<name>A0A381ZNR5_9ZZZZ</name>
<feature type="non-terminal residue" evidence="2">
    <location>
        <position position="28"/>
    </location>
</feature>
<evidence type="ECO:0000313" key="2">
    <source>
        <dbReference type="EMBL" id="SVA90926.1"/>
    </source>
</evidence>
<dbReference type="AlphaFoldDB" id="A0A381ZNR5"/>